<evidence type="ECO:0000313" key="3">
    <source>
        <dbReference type="Proteomes" id="UP000005237"/>
    </source>
</evidence>
<reference evidence="2" key="2">
    <citation type="submission" date="2022-06" db="UniProtKB">
        <authorList>
            <consortium name="EnsemblMetazoa"/>
        </authorList>
    </citation>
    <scope>IDENTIFICATION</scope>
    <source>
        <strain evidence="2">DF5081</strain>
    </source>
</reference>
<feature type="transmembrane region" description="Helical" evidence="1">
    <location>
        <begin position="99"/>
        <end position="118"/>
    </location>
</feature>
<protein>
    <submittedName>
        <fullName evidence="2">Uncharacterized protein</fullName>
    </submittedName>
</protein>
<keyword evidence="3" id="KW-1185">Reference proteome</keyword>
<sequence>MPSVHNTHIWEVNLPPPRVAAQPTPLDPLKLNQYSQKAPIPKNSTLFVDVRANHRRRLKRNAQITAGLLFLWDLVYIIGCIVIFYHYHNTFNNDTYGVVGLLSIRIIFSCGQGLWEVFQLKTTWFMVLPRLIIAGYEIAMLVWIIHDGWVVVVVFAWNLVHIQGEYWKMPLFSNCKCYTLFAWDTVLVSRLHAVIMDL</sequence>
<dbReference type="EnsemblMetazoa" id="CJA01424.1">
    <property type="protein sequence ID" value="CJA01424.1"/>
    <property type="gene ID" value="WBGene00120628"/>
</dbReference>
<feature type="transmembrane region" description="Helical" evidence="1">
    <location>
        <begin position="64"/>
        <end position="87"/>
    </location>
</feature>
<dbReference type="AlphaFoldDB" id="A0A8R1HH10"/>
<organism evidence="2 3">
    <name type="scientific">Caenorhabditis japonica</name>
    <dbReference type="NCBI Taxonomy" id="281687"/>
    <lineage>
        <taxon>Eukaryota</taxon>
        <taxon>Metazoa</taxon>
        <taxon>Ecdysozoa</taxon>
        <taxon>Nematoda</taxon>
        <taxon>Chromadorea</taxon>
        <taxon>Rhabditida</taxon>
        <taxon>Rhabditina</taxon>
        <taxon>Rhabditomorpha</taxon>
        <taxon>Rhabditoidea</taxon>
        <taxon>Rhabditidae</taxon>
        <taxon>Peloderinae</taxon>
        <taxon>Caenorhabditis</taxon>
    </lineage>
</organism>
<dbReference type="Proteomes" id="UP000005237">
    <property type="component" value="Unassembled WGS sequence"/>
</dbReference>
<evidence type="ECO:0000313" key="2">
    <source>
        <dbReference type="EnsemblMetazoa" id="CJA01424.1"/>
    </source>
</evidence>
<keyword evidence="1" id="KW-1133">Transmembrane helix</keyword>
<keyword evidence="1" id="KW-0472">Membrane</keyword>
<keyword evidence="1" id="KW-0812">Transmembrane</keyword>
<name>A0A8R1HH10_CAEJA</name>
<feature type="transmembrane region" description="Helical" evidence="1">
    <location>
        <begin position="138"/>
        <end position="160"/>
    </location>
</feature>
<reference evidence="3" key="1">
    <citation type="submission" date="2010-08" db="EMBL/GenBank/DDBJ databases">
        <authorList>
            <consortium name="Caenorhabditis japonica Sequencing Consortium"/>
            <person name="Wilson R.K."/>
        </authorList>
    </citation>
    <scope>NUCLEOTIDE SEQUENCE [LARGE SCALE GENOMIC DNA]</scope>
    <source>
        <strain evidence="3">DF5081</strain>
    </source>
</reference>
<proteinExistence type="predicted"/>
<evidence type="ECO:0000256" key="1">
    <source>
        <dbReference type="SAM" id="Phobius"/>
    </source>
</evidence>
<accession>A0A8R1HH10</accession>